<protein>
    <submittedName>
        <fullName evidence="1">Uncharacterized protein</fullName>
    </submittedName>
</protein>
<dbReference type="HOGENOM" id="CLU_2498515_0_0_1"/>
<evidence type="ECO:0000313" key="1">
    <source>
        <dbReference type="EMBL" id="KIK94810.1"/>
    </source>
</evidence>
<accession>A0A0D0E8B9</accession>
<reference evidence="2" key="2">
    <citation type="submission" date="2015-01" db="EMBL/GenBank/DDBJ databases">
        <title>Evolutionary Origins and Diversification of the Mycorrhizal Mutualists.</title>
        <authorList>
            <consortium name="DOE Joint Genome Institute"/>
            <consortium name="Mycorrhizal Genomics Consortium"/>
            <person name="Kohler A."/>
            <person name="Kuo A."/>
            <person name="Nagy L.G."/>
            <person name="Floudas D."/>
            <person name="Copeland A."/>
            <person name="Barry K.W."/>
            <person name="Cichocki N."/>
            <person name="Veneault-Fourrey C."/>
            <person name="LaButti K."/>
            <person name="Lindquist E.A."/>
            <person name="Lipzen A."/>
            <person name="Lundell T."/>
            <person name="Morin E."/>
            <person name="Murat C."/>
            <person name="Riley R."/>
            <person name="Ohm R."/>
            <person name="Sun H."/>
            <person name="Tunlid A."/>
            <person name="Henrissat B."/>
            <person name="Grigoriev I.V."/>
            <person name="Hibbett D.S."/>
            <person name="Martin F."/>
        </authorList>
    </citation>
    <scope>NUCLEOTIDE SEQUENCE [LARGE SCALE GENOMIC DNA]</scope>
    <source>
        <strain evidence="2">Ve08.2h10</strain>
    </source>
</reference>
<dbReference type="AlphaFoldDB" id="A0A0D0E8B9"/>
<organism evidence="1 2">
    <name type="scientific">Paxillus rubicundulus Ve08.2h10</name>
    <dbReference type="NCBI Taxonomy" id="930991"/>
    <lineage>
        <taxon>Eukaryota</taxon>
        <taxon>Fungi</taxon>
        <taxon>Dikarya</taxon>
        <taxon>Basidiomycota</taxon>
        <taxon>Agaricomycotina</taxon>
        <taxon>Agaricomycetes</taxon>
        <taxon>Agaricomycetidae</taxon>
        <taxon>Boletales</taxon>
        <taxon>Paxilineae</taxon>
        <taxon>Paxillaceae</taxon>
        <taxon>Paxillus</taxon>
    </lineage>
</organism>
<sequence>MGWAAARFHSLKDSVQDVFLPQKLRSDGTTCIPCSSPYGLDRGNDPRLLTASMFGMSQRNWFVTIRGLVVSFPARPDDRDLEADRA</sequence>
<evidence type="ECO:0000313" key="2">
    <source>
        <dbReference type="Proteomes" id="UP000054538"/>
    </source>
</evidence>
<proteinExistence type="predicted"/>
<keyword evidence="2" id="KW-1185">Reference proteome</keyword>
<dbReference type="InParanoid" id="A0A0D0E8B9"/>
<dbReference type="EMBL" id="KN825083">
    <property type="protein sequence ID" value="KIK94810.1"/>
    <property type="molecule type" value="Genomic_DNA"/>
</dbReference>
<reference evidence="1 2" key="1">
    <citation type="submission" date="2014-04" db="EMBL/GenBank/DDBJ databases">
        <authorList>
            <consortium name="DOE Joint Genome Institute"/>
            <person name="Kuo A."/>
            <person name="Kohler A."/>
            <person name="Jargeat P."/>
            <person name="Nagy L.G."/>
            <person name="Floudas D."/>
            <person name="Copeland A."/>
            <person name="Barry K.W."/>
            <person name="Cichocki N."/>
            <person name="Veneault-Fourrey C."/>
            <person name="LaButti K."/>
            <person name="Lindquist E.A."/>
            <person name="Lipzen A."/>
            <person name="Lundell T."/>
            <person name="Morin E."/>
            <person name="Murat C."/>
            <person name="Sun H."/>
            <person name="Tunlid A."/>
            <person name="Henrissat B."/>
            <person name="Grigoriev I.V."/>
            <person name="Hibbett D.S."/>
            <person name="Martin F."/>
            <person name="Nordberg H.P."/>
            <person name="Cantor M.N."/>
            <person name="Hua S.X."/>
        </authorList>
    </citation>
    <scope>NUCLEOTIDE SEQUENCE [LARGE SCALE GENOMIC DNA]</scope>
    <source>
        <strain evidence="1 2">Ve08.2h10</strain>
    </source>
</reference>
<name>A0A0D0E8B9_9AGAM</name>
<gene>
    <name evidence="1" type="ORF">PAXRUDRAFT_425527</name>
</gene>
<dbReference type="Proteomes" id="UP000054538">
    <property type="component" value="Unassembled WGS sequence"/>
</dbReference>